<dbReference type="RefSeq" id="WP_091227627.1">
    <property type="nucleotide sequence ID" value="NZ_FNBG01000005.1"/>
</dbReference>
<dbReference type="Proteomes" id="UP000198972">
    <property type="component" value="Unassembled WGS sequence"/>
</dbReference>
<name>A0A1G7HR90_9BACL</name>
<organism evidence="1 2">
    <name type="scientific">Fontibacillus panacisegetis</name>
    <dbReference type="NCBI Taxonomy" id="670482"/>
    <lineage>
        <taxon>Bacteria</taxon>
        <taxon>Bacillati</taxon>
        <taxon>Bacillota</taxon>
        <taxon>Bacilli</taxon>
        <taxon>Bacillales</taxon>
        <taxon>Paenibacillaceae</taxon>
        <taxon>Fontibacillus</taxon>
    </lineage>
</organism>
<proteinExistence type="predicted"/>
<dbReference type="AlphaFoldDB" id="A0A1G7HR90"/>
<reference evidence="1 2" key="1">
    <citation type="submission" date="2016-10" db="EMBL/GenBank/DDBJ databases">
        <authorList>
            <person name="de Groot N.N."/>
        </authorList>
    </citation>
    <scope>NUCLEOTIDE SEQUENCE [LARGE SCALE GENOMIC DNA]</scope>
    <source>
        <strain evidence="1 2">DSM 28129</strain>
    </source>
</reference>
<sequence>MDRAKEFEKMFSKKGYGFSDGEMVWEWIEEEVLLQGLDGKCKVVDSLNGVTIYLEVTRTYQKNNQLHTDIKLIDIEMVRY</sequence>
<dbReference type="EMBL" id="FNBG01000005">
    <property type="protein sequence ID" value="SDF02970.1"/>
    <property type="molecule type" value="Genomic_DNA"/>
</dbReference>
<accession>A0A1G7HR90</accession>
<evidence type="ECO:0000313" key="1">
    <source>
        <dbReference type="EMBL" id="SDF02970.1"/>
    </source>
</evidence>
<evidence type="ECO:0000313" key="2">
    <source>
        <dbReference type="Proteomes" id="UP000198972"/>
    </source>
</evidence>
<protein>
    <submittedName>
        <fullName evidence="1">Uncharacterized protein</fullName>
    </submittedName>
</protein>
<keyword evidence="2" id="KW-1185">Reference proteome</keyword>
<gene>
    <name evidence="1" type="ORF">SAMN04488542_1056</name>
</gene>